<keyword evidence="9" id="KW-1185">Reference proteome</keyword>
<dbReference type="InterPro" id="IPR006027">
    <property type="entry name" value="NusB_RsmB_TIM44"/>
</dbReference>
<keyword evidence="5 6" id="KW-0804">Transcription</keyword>
<keyword evidence="4 6" id="KW-0805">Transcription regulation</keyword>
<reference evidence="8 9" key="1">
    <citation type="submission" date="2020-07" db="EMBL/GenBank/DDBJ databases">
        <title>A new beta-1,3-glucan-decomposing anaerobic bacterium isolated from anoxic soil subjected to biological soil disinfestation.</title>
        <authorList>
            <person name="Ueki A."/>
            <person name="Tonouchi A."/>
        </authorList>
    </citation>
    <scope>NUCLEOTIDE SEQUENCE [LARGE SCALE GENOMIC DNA]</scope>
    <source>
        <strain evidence="8 9">TW1</strain>
    </source>
</reference>
<protein>
    <recommendedName>
        <fullName evidence="6">Transcription antitermination protein NusB</fullName>
    </recommendedName>
    <alternativeName>
        <fullName evidence="6">Antitermination factor NusB</fullName>
    </alternativeName>
</protein>
<dbReference type="GO" id="GO:0006353">
    <property type="term" value="P:DNA-templated transcription termination"/>
    <property type="evidence" value="ECO:0007669"/>
    <property type="project" value="UniProtKB-UniRule"/>
</dbReference>
<dbReference type="Gene3D" id="1.10.940.10">
    <property type="entry name" value="NusB-like"/>
    <property type="match status" value="1"/>
</dbReference>
<evidence type="ECO:0000256" key="5">
    <source>
        <dbReference type="ARBA" id="ARBA00023163"/>
    </source>
</evidence>
<evidence type="ECO:0000259" key="7">
    <source>
        <dbReference type="Pfam" id="PF01029"/>
    </source>
</evidence>
<dbReference type="InterPro" id="IPR035926">
    <property type="entry name" value="NusB-like_sf"/>
</dbReference>
<evidence type="ECO:0000256" key="4">
    <source>
        <dbReference type="ARBA" id="ARBA00023015"/>
    </source>
</evidence>
<gene>
    <name evidence="6" type="primary">nusB</name>
    <name evidence="8" type="ORF">bsdtw1_02805</name>
</gene>
<dbReference type="NCBIfam" id="TIGR01951">
    <property type="entry name" value="nusB"/>
    <property type="match status" value="1"/>
</dbReference>
<dbReference type="GO" id="GO:0005829">
    <property type="term" value="C:cytosol"/>
    <property type="evidence" value="ECO:0007669"/>
    <property type="project" value="TreeGrafter"/>
</dbReference>
<keyword evidence="2 6" id="KW-0889">Transcription antitermination</keyword>
<dbReference type="Proteomes" id="UP000580568">
    <property type="component" value="Unassembled WGS sequence"/>
</dbReference>
<dbReference type="SUPFAM" id="SSF48013">
    <property type="entry name" value="NusB-like"/>
    <property type="match status" value="1"/>
</dbReference>
<dbReference type="EMBL" id="BLZR01000001">
    <property type="protein sequence ID" value="GFP76701.1"/>
    <property type="molecule type" value="Genomic_DNA"/>
</dbReference>
<dbReference type="HAMAP" id="MF_00073">
    <property type="entry name" value="NusB"/>
    <property type="match status" value="1"/>
</dbReference>
<evidence type="ECO:0000256" key="3">
    <source>
        <dbReference type="ARBA" id="ARBA00022884"/>
    </source>
</evidence>
<dbReference type="GO" id="GO:0031564">
    <property type="term" value="P:transcription antitermination"/>
    <property type="evidence" value="ECO:0007669"/>
    <property type="project" value="UniProtKB-KW"/>
</dbReference>
<comment type="caution">
    <text evidence="8">The sequence shown here is derived from an EMBL/GenBank/DDBJ whole genome shotgun (WGS) entry which is preliminary data.</text>
</comment>
<organism evidence="8 9">
    <name type="scientific">Clostridium fungisolvens</name>
    <dbReference type="NCBI Taxonomy" id="1604897"/>
    <lineage>
        <taxon>Bacteria</taxon>
        <taxon>Bacillati</taxon>
        <taxon>Bacillota</taxon>
        <taxon>Clostridia</taxon>
        <taxon>Eubacteriales</taxon>
        <taxon>Clostridiaceae</taxon>
        <taxon>Clostridium</taxon>
    </lineage>
</organism>
<name>A0A6V8SIX7_9CLOT</name>
<comment type="similarity">
    <text evidence="1 6">Belongs to the NusB family.</text>
</comment>
<dbReference type="GO" id="GO:0003723">
    <property type="term" value="F:RNA binding"/>
    <property type="evidence" value="ECO:0007669"/>
    <property type="project" value="UniProtKB-UniRule"/>
</dbReference>
<dbReference type="Pfam" id="PF01029">
    <property type="entry name" value="NusB"/>
    <property type="match status" value="1"/>
</dbReference>
<dbReference type="InterPro" id="IPR011605">
    <property type="entry name" value="NusB_fam"/>
</dbReference>
<evidence type="ECO:0000256" key="1">
    <source>
        <dbReference type="ARBA" id="ARBA00005952"/>
    </source>
</evidence>
<dbReference type="PANTHER" id="PTHR11078">
    <property type="entry name" value="N UTILIZATION SUBSTANCE PROTEIN B-RELATED"/>
    <property type="match status" value="1"/>
</dbReference>
<evidence type="ECO:0000313" key="9">
    <source>
        <dbReference type="Proteomes" id="UP000580568"/>
    </source>
</evidence>
<keyword evidence="3 6" id="KW-0694">RNA-binding</keyword>
<dbReference type="PANTHER" id="PTHR11078:SF3">
    <property type="entry name" value="ANTITERMINATION NUSB DOMAIN-CONTAINING PROTEIN"/>
    <property type="match status" value="1"/>
</dbReference>
<dbReference type="RefSeq" id="WP_183278113.1">
    <property type="nucleotide sequence ID" value="NZ_BLZR01000001.1"/>
</dbReference>
<dbReference type="AlphaFoldDB" id="A0A6V8SIX7"/>
<accession>A0A6V8SIX7</accession>
<proteinExistence type="inferred from homology"/>
<comment type="function">
    <text evidence="6">Involved in transcription antitermination. Required for transcription of ribosomal RNA (rRNA) genes. Binds specifically to the boxA antiterminator sequence of the ribosomal RNA (rrn) operons.</text>
</comment>
<evidence type="ECO:0000256" key="2">
    <source>
        <dbReference type="ARBA" id="ARBA00022814"/>
    </source>
</evidence>
<feature type="domain" description="NusB/RsmB/TIM44" evidence="7">
    <location>
        <begin position="5"/>
        <end position="131"/>
    </location>
</feature>
<evidence type="ECO:0000313" key="8">
    <source>
        <dbReference type="EMBL" id="GFP76701.1"/>
    </source>
</evidence>
<evidence type="ECO:0000256" key="6">
    <source>
        <dbReference type="HAMAP-Rule" id="MF_00073"/>
    </source>
</evidence>
<sequence length="134" mass="15437">MNRIKTREIAVQLTYQMMINKEEPSEAIESFKEAFEGDITEIDDTYLNQVVNGVNEKKDQLDVIIEKYLVNWKLGRVSKVNLSILRVALYEILHFEDIPNKVAINEALEIAKKFSDEKSVSFINGVLDKALKDM</sequence>